<dbReference type="EMBL" id="MGAG01000005">
    <property type="protein sequence ID" value="OGK42069.1"/>
    <property type="molecule type" value="Genomic_DNA"/>
</dbReference>
<keyword evidence="1" id="KW-1133">Transmembrane helix</keyword>
<feature type="transmembrane region" description="Helical" evidence="1">
    <location>
        <begin position="7"/>
        <end position="24"/>
    </location>
</feature>
<protein>
    <submittedName>
        <fullName evidence="2">Uncharacterized protein</fullName>
    </submittedName>
</protein>
<comment type="caution">
    <text evidence="2">The sequence shown here is derived from an EMBL/GenBank/DDBJ whole genome shotgun (WGS) entry which is preliminary data.</text>
</comment>
<evidence type="ECO:0000313" key="2">
    <source>
        <dbReference type="EMBL" id="OGK42069.1"/>
    </source>
</evidence>
<dbReference type="Proteomes" id="UP000177698">
    <property type="component" value="Unassembled WGS sequence"/>
</dbReference>
<accession>A0A1F7IFD8</accession>
<feature type="transmembrane region" description="Helical" evidence="1">
    <location>
        <begin position="30"/>
        <end position="49"/>
    </location>
</feature>
<proteinExistence type="predicted"/>
<gene>
    <name evidence="2" type="ORF">A2954_03385</name>
</gene>
<dbReference type="AlphaFoldDB" id="A0A1F7IFD8"/>
<name>A0A1F7IFD8_9BACT</name>
<keyword evidence="1" id="KW-0472">Membrane</keyword>
<evidence type="ECO:0000256" key="1">
    <source>
        <dbReference type="SAM" id="Phobius"/>
    </source>
</evidence>
<sequence>MSVTHTASVFILGIAALILTRYIIPDQIIRWLNIFSGLLVFGFGLYLLIVRSKKLIYRNPQGSHAHNLHEHLKITWKSLLPLGISEVLFPVSMLWQFL</sequence>
<reference evidence="2 3" key="1">
    <citation type="journal article" date="2016" name="Nat. Commun.">
        <title>Thousands of microbial genomes shed light on interconnected biogeochemical processes in an aquifer system.</title>
        <authorList>
            <person name="Anantharaman K."/>
            <person name="Brown C.T."/>
            <person name="Hug L.A."/>
            <person name="Sharon I."/>
            <person name="Castelle C.J."/>
            <person name="Probst A.J."/>
            <person name="Thomas B.C."/>
            <person name="Singh A."/>
            <person name="Wilkins M.J."/>
            <person name="Karaoz U."/>
            <person name="Brodie E.L."/>
            <person name="Williams K.H."/>
            <person name="Hubbard S.S."/>
            <person name="Banfield J.F."/>
        </authorList>
    </citation>
    <scope>NUCLEOTIDE SEQUENCE [LARGE SCALE GENOMIC DNA]</scope>
</reference>
<dbReference type="STRING" id="1802056.A2954_03385"/>
<organism evidence="2 3">
    <name type="scientific">Candidatus Roizmanbacteria bacterium RIFCSPLOWO2_01_FULL_37_12</name>
    <dbReference type="NCBI Taxonomy" id="1802056"/>
    <lineage>
        <taxon>Bacteria</taxon>
        <taxon>Candidatus Roizmaniibacteriota</taxon>
    </lineage>
</organism>
<evidence type="ECO:0000313" key="3">
    <source>
        <dbReference type="Proteomes" id="UP000177698"/>
    </source>
</evidence>
<keyword evidence="1" id="KW-0812">Transmembrane</keyword>